<evidence type="ECO:0000313" key="1">
    <source>
        <dbReference type="EMBL" id="SNV36246.1"/>
    </source>
</evidence>
<dbReference type="KEGG" id="cgrn:4412665_01337"/>
<name>A0A239WPX1_9ACTN</name>
<dbReference type="Gene3D" id="3.40.50.2000">
    <property type="entry name" value="Glycogen Phosphorylase B"/>
    <property type="match status" value="1"/>
</dbReference>
<accession>A0A239WPX1</accession>
<protein>
    <recommendedName>
        <fullName evidence="3">Glycosyltransferase family 1 protein</fullName>
    </recommendedName>
</protein>
<evidence type="ECO:0000313" key="2">
    <source>
        <dbReference type="Proteomes" id="UP000215332"/>
    </source>
</evidence>
<evidence type="ECO:0008006" key="3">
    <source>
        <dbReference type="Google" id="ProtNLM"/>
    </source>
</evidence>
<dbReference type="AlphaFoldDB" id="A0A239WPX1"/>
<proteinExistence type="predicted"/>
<organism evidence="1 2">
    <name type="scientific">Cutibacterium granulosum</name>
    <dbReference type="NCBI Taxonomy" id="33011"/>
    <lineage>
        <taxon>Bacteria</taxon>
        <taxon>Bacillati</taxon>
        <taxon>Actinomycetota</taxon>
        <taxon>Actinomycetes</taxon>
        <taxon>Propionibacteriales</taxon>
        <taxon>Propionibacteriaceae</taxon>
        <taxon>Cutibacterium</taxon>
    </lineage>
</organism>
<reference evidence="1 2" key="1">
    <citation type="submission" date="2017-06" db="EMBL/GenBank/DDBJ databases">
        <authorList>
            <consortium name="Pathogen Informatics"/>
        </authorList>
    </citation>
    <scope>NUCLEOTIDE SEQUENCE [LARGE SCALE GENOMIC DNA]</scope>
    <source>
        <strain evidence="1 2">NCTC11865</strain>
    </source>
</reference>
<dbReference type="RefSeq" id="WP_023035333.1">
    <property type="nucleotide sequence ID" value="NZ_CALTUW010000002.1"/>
</dbReference>
<dbReference type="Proteomes" id="UP000215332">
    <property type="component" value="Chromosome 1"/>
</dbReference>
<gene>
    <name evidence="1" type="ORF">SAMEA4412665_01337</name>
</gene>
<dbReference type="eggNOG" id="ENOG502Z8UC">
    <property type="taxonomic scope" value="Bacteria"/>
</dbReference>
<sequence>MTIAIKLGFLDDAPIVGDDGQLTKHGSGSNIVERLMKMYPHAVIVGHENKDCPDFRLRTLDNLDVKSTLLINLDVIDSVGAFQVMHREGLEPKIMNFQWLPPSHYHHKVNFAAMGMSYALFPTLCAGERTAGEVVELARRWMIPPLAHQCRVAWVQPGIRDDLLREHVDPEVPTVLYPSIHLNDNKQPKVFLDIVSEVAEHMPLQMEARLGQRDLASVLAMKMSSPTWAQVGPLFGEREEYWEALARTTAFLATAKDEAYGFEYMEALLAGVVGVLPRAKWSSDIVPETYPYLYDNSRHAVALLEEVLTDPKAARAKIDESAGGPISEWILGHHRRSGGNEAIANQISDWFPEISAD</sequence>
<dbReference type="SUPFAM" id="SSF53756">
    <property type="entry name" value="UDP-Glycosyltransferase/glycogen phosphorylase"/>
    <property type="match status" value="1"/>
</dbReference>
<dbReference type="EMBL" id="LT906441">
    <property type="protein sequence ID" value="SNV36246.1"/>
    <property type="molecule type" value="Genomic_DNA"/>
</dbReference>